<gene>
    <name evidence="2" type="ORF">O3P16_12820</name>
</gene>
<name>A0ABT4ULH2_9BACT</name>
<feature type="transmembrane region" description="Helical" evidence="1">
    <location>
        <begin position="100"/>
        <end position="121"/>
    </location>
</feature>
<proteinExistence type="predicted"/>
<reference evidence="2 3" key="1">
    <citation type="submission" date="2022-12" db="EMBL/GenBank/DDBJ databases">
        <title>Chitinophagaceae gen. sp. nov., a new member of the family Chitinophagaceae, isolated from soil in a chemical factory.</title>
        <authorList>
            <person name="Ke Z."/>
        </authorList>
    </citation>
    <scope>NUCLEOTIDE SEQUENCE [LARGE SCALE GENOMIC DNA]</scope>
    <source>
        <strain evidence="2 3">LY-5</strain>
    </source>
</reference>
<keyword evidence="3" id="KW-1185">Reference proteome</keyword>
<organism evidence="2 3">
    <name type="scientific">Polluticaenibacter yanchengensis</name>
    <dbReference type="NCBI Taxonomy" id="3014562"/>
    <lineage>
        <taxon>Bacteria</taxon>
        <taxon>Pseudomonadati</taxon>
        <taxon>Bacteroidota</taxon>
        <taxon>Chitinophagia</taxon>
        <taxon>Chitinophagales</taxon>
        <taxon>Chitinophagaceae</taxon>
        <taxon>Polluticaenibacter</taxon>
    </lineage>
</organism>
<dbReference type="EMBL" id="JAQGEF010000016">
    <property type="protein sequence ID" value="MDA3615697.1"/>
    <property type="molecule type" value="Genomic_DNA"/>
</dbReference>
<evidence type="ECO:0000313" key="3">
    <source>
        <dbReference type="Proteomes" id="UP001210231"/>
    </source>
</evidence>
<dbReference type="RefSeq" id="WP_407032023.1">
    <property type="nucleotide sequence ID" value="NZ_JAQGEF010000016.1"/>
</dbReference>
<evidence type="ECO:0008006" key="4">
    <source>
        <dbReference type="Google" id="ProtNLM"/>
    </source>
</evidence>
<keyword evidence="1" id="KW-0812">Transmembrane</keyword>
<protein>
    <recommendedName>
        <fullName evidence="4">2TM domain-containing protein</fullName>
    </recommendedName>
</protein>
<dbReference type="Proteomes" id="UP001210231">
    <property type="component" value="Unassembled WGS sequence"/>
</dbReference>
<evidence type="ECO:0000256" key="1">
    <source>
        <dbReference type="SAM" id="Phobius"/>
    </source>
</evidence>
<keyword evidence="1" id="KW-1133">Transmembrane helix</keyword>
<feature type="transmembrane region" description="Helical" evidence="1">
    <location>
        <begin position="127"/>
        <end position="148"/>
    </location>
</feature>
<sequence>MHLIDYTINWIKGELFEAKLIVAFAVITILAAVLFWKVGTTPNAKALFIPLLVVGVIYSAIGGGMLYSNPKRMVELPQRYQENKERFAESEKKRVDDFQYGYKVSKVVATIFFILTLVIFWTTKNPVWMGIGIALTYFALAGLVIDYFSQERADSYYAEILKEIKR</sequence>
<evidence type="ECO:0000313" key="2">
    <source>
        <dbReference type="EMBL" id="MDA3615697.1"/>
    </source>
</evidence>
<feature type="transmembrane region" description="Helical" evidence="1">
    <location>
        <begin position="48"/>
        <end position="67"/>
    </location>
</feature>
<keyword evidence="1" id="KW-0472">Membrane</keyword>
<comment type="caution">
    <text evidence="2">The sequence shown here is derived from an EMBL/GenBank/DDBJ whole genome shotgun (WGS) entry which is preliminary data.</text>
</comment>
<accession>A0ABT4ULH2</accession>
<feature type="transmembrane region" description="Helical" evidence="1">
    <location>
        <begin position="20"/>
        <end position="36"/>
    </location>
</feature>